<comment type="similarity">
    <text evidence="1 6">Belongs to the carbohydrate kinase PfkB family.</text>
</comment>
<dbReference type="GO" id="GO:0008865">
    <property type="term" value="F:fructokinase activity"/>
    <property type="evidence" value="ECO:0007669"/>
    <property type="project" value="UniProtKB-ARBA"/>
</dbReference>
<dbReference type="SUPFAM" id="SSF53613">
    <property type="entry name" value="Ribokinase-like"/>
    <property type="match status" value="1"/>
</dbReference>
<dbReference type="GO" id="GO:0006000">
    <property type="term" value="P:fructose metabolic process"/>
    <property type="evidence" value="ECO:0007669"/>
    <property type="project" value="UniProtKB-ARBA"/>
</dbReference>
<dbReference type="PROSITE" id="PS00583">
    <property type="entry name" value="PFKB_KINASES_1"/>
    <property type="match status" value="1"/>
</dbReference>
<comment type="caution">
    <text evidence="8">The sequence shown here is derived from an EMBL/GenBank/DDBJ whole genome shotgun (WGS) entry which is preliminary data.</text>
</comment>
<dbReference type="eggNOG" id="COG0524">
    <property type="taxonomic scope" value="Bacteria"/>
</dbReference>
<gene>
    <name evidence="8" type="ORF">TresaDRAFT_1804</name>
</gene>
<evidence type="ECO:0000256" key="5">
    <source>
        <dbReference type="ARBA" id="ARBA00022840"/>
    </source>
</evidence>
<keyword evidence="3" id="KW-0547">Nucleotide-binding</keyword>
<sequence length="327" mass="34390">MEKYDVVALGEILIDFTFAGKNAGGKNVYEENPGGAPANCAGAVAKLGGRSAFIGMTGFDSFGDDVRKALSEIGVETKGMRSTGKQHTTLAFVSLDEGGERHFSFCRNPGADTQLSPDDLDREMLSHARILHVGSLSLTDEPAKSATLEAVSLVKKAGGIISYDPNYRASLWHGRSDAVPLMKSLVPFADIVKVSDEELSLLYGNEIGVDDGAEAILSEGARLVLVTLGAKGVHYAARTDGGAVISGTLGVPSVTVVDTTGAGDSFTGGLLFRLTRREQPLSFTKDELESDLAFANAVASICVTRRGALPALPTFGEAESFVRVRMG</sequence>
<dbReference type="InterPro" id="IPR002139">
    <property type="entry name" value="Ribo/fructo_kinase"/>
</dbReference>
<dbReference type="PATRIC" id="fig|907348.3.peg.860"/>
<dbReference type="Pfam" id="PF00294">
    <property type="entry name" value="PfkB"/>
    <property type="match status" value="1"/>
</dbReference>
<evidence type="ECO:0000256" key="2">
    <source>
        <dbReference type="ARBA" id="ARBA00022679"/>
    </source>
</evidence>
<dbReference type="OrthoDB" id="9813569at2"/>
<dbReference type="InterPro" id="IPR029056">
    <property type="entry name" value="Ribokinase-like"/>
</dbReference>
<dbReference type="PROSITE" id="PS00584">
    <property type="entry name" value="PFKB_KINASES_2"/>
    <property type="match status" value="1"/>
</dbReference>
<dbReference type="EMBL" id="AGRW01000040">
    <property type="protein sequence ID" value="EIC02357.1"/>
    <property type="molecule type" value="Genomic_DNA"/>
</dbReference>
<dbReference type="InterPro" id="IPR050306">
    <property type="entry name" value="PfkB_Carbo_kinase"/>
</dbReference>
<dbReference type="STRING" id="907348.TresaDRAFT_1804"/>
<evidence type="ECO:0000256" key="4">
    <source>
        <dbReference type="ARBA" id="ARBA00022777"/>
    </source>
</evidence>
<organism evidence="8 9">
    <name type="scientific">Treponema saccharophilum DSM 2985</name>
    <dbReference type="NCBI Taxonomy" id="907348"/>
    <lineage>
        <taxon>Bacteria</taxon>
        <taxon>Pseudomonadati</taxon>
        <taxon>Spirochaetota</taxon>
        <taxon>Spirochaetia</taxon>
        <taxon>Spirochaetales</taxon>
        <taxon>Treponemataceae</taxon>
        <taxon>Treponema</taxon>
    </lineage>
</organism>
<evidence type="ECO:0000256" key="1">
    <source>
        <dbReference type="ARBA" id="ARBA00010688"/>
    </source>
</evidence>
<keyword evidence="9" id="KW-1185">Reference proteome</keyword>
<evidence type="ECO:0000313" key="9">
    <source>
        <dbReference type="Proteomes" id="UP000003571"/>
    </source>
</evidence>
<dbReference type="InterPro" id="IPR002173">
    <property type="entry name" value="Carboh/pur_kinase_PfkB_CS"/>
</dbReference>
<dbReference type="PANTHER" id="PTHR43085">
    <property type="entry name" value="HEXOKINASE FAMILY MEMBER"/>
    <property type="match status" value="1"/>
</dbReference>
<keyword evidence="5" id="KW-0067">ATP-binding</keyword>
<evidence type="ECO:0000313" key="8">
    <source>
        <dbReference type="EMBL" id="EIC02357.1"/>
    </source>
</evidence>
<dbReference type="Gene3D" id="3.40.1190.20">
    <property type="match status" value="1"/>
</dbReference>
<feature type="domain" description="Carbohydrate kinase PfkB" evidence="7">
    <location>
        <begin position="5"/>
        <end position="314"/>
    </location>
</feature>
<keyword evidence="4 6" id="KW-0418">Kinase</keyword>
<dbReference type="GO" id="GO:0005524">
    <property type="term" value="F:ATP binding"/>
    <property type="evidence" value="ECO:0007669"/>
    <property type="project" value="UniProtKB-KW"/>
</dbReference>
<reference evidence="8 9" key="1">
    <citation type="submission" date="2011-09" db="EMBL/GenBank/DDBJ databases">
        <title>The draft genome of Treponema saccharophilum DSM 2985.</title>
        <authorList>
            <consortium name="US DOE Joint Genome Institute (JGI-PGF)"/>
            <person name="Lucas S."/>
            <person name="Copeland A."/>
            <person name="Lapidus A."/>
            <person name="Glavina del Rio T."/>
            <person name="Dalin E."/>
            <person name="Tice H."/>
            <person name="Bruce D."/>
            <person name="Goodwin L."/>
            <person name="Pitluck S."/>
            <person name="Peters L."/>
            <person name="Kyrpides N."/>
            <person name="Mavromatis K."/>
            <person name="Ivanova N."/>
            <person name="Markowitz V."/>
            <person name="Cheng J.-F."/>
            <person name="Hugenholtz P."/>
            <person name="Woyke T."/>
            <person name="Wu D."/>
            <person name="Gronow S."/>
            <person name="Wellnitz S."/>
            <person name="Brambilla E."/>
            <person name="Klenk H.-P."/>
            <person name="Eisen J.A."/>
        </authorList>
    </citation>
    <scope>NUCLEOTIDE SEQUENCE [LARGE SCALE GENOMIC DNA]</scope>
    <source>
        <strain evidence="8 9">DSM 2985</strain>
    </source>
</reference>
<dbReference type="InterPro" id="IPR011611">
    <property type="entry name" value="PfkB_dom"/>
</dbReference>
<keyword evidence="2 6" id="KW-0808">Transferase</keyword>
<accession>H7EJ43</accession>
<dbReference type="PANTHER" id="PTHR43085:SF1">
    <property type="entry name" value="PSEUDOURIDINE KINASE-RELATED"/>
    <property type="match status" value="1"/>
</dbReference>
<dbReference type="Proteomes" id="UP000003571">
    <property type="component" value="Unassembled WGS sequence"/>
</dbReference>
<dbReference type="AlphaFoldDB" id="H7EJ43"/>
<evidence type="ECO:0000259" key="7">
    <source>
        <dbReference type="Pfam" id="PF00294"/>
    </source>
</evidence>
<evidence type="ECO:0000256" key="3">
    <source>
        <dbReference type="ARBA" id="ARBA00022741"/>
    </source>
</evidence>
<protein>
    <submittedName>
        <fullName evidence="8">PfkB domain protein</fullName>
    </submittedName>
</protein>
<dbReference type="CDD" id="cd01167">
    <property type="entry name" value="bac_FRK"/>
    <property type="match status" value="1"/>
</dbReference>
<proteinExistence type="inferred from homology"/>
<dbReference type="PRINTS" id="PR00990">
    <property type="entry name" value="RIBOKINASE"/>
</dbReference>
<dbReference type="RefSeq" id="WP_002703169.1">
    <property type="nucleotide sequence ID" value="NZ_AGRW01000040.1"/>
</dbReference>
<evidence type="ECO:0000256" key="6">
    <source>
        <dbReference type="RuleBase" id="RU003704"/>
    </source>
</evidence>
<name>H7EJ43_9SPIR</name>